<dbReference type="InterPro" id="IPR026816">
    <property type="entry name" value="Flavodoxin_dom"/>
</dbReference>
<dbReference type="GO" id="GO:0070819">
    <property type="term" value="F:menaquinone-dependent protoporphyrinogen oxidase activity"/>
    <property type="evidence" value="ECO:0007669"/>
    <property type="project" value="TreeGrafter"/>
</dbReference>
<dbReference type="PANTHER" id="PTHR38030:SF2">
    <property type="entry name" value="PROTOPORPHYRINOGEN IX DEHYDROGENASE [QUINONE]"/>
    <property type="match status" value="1"/>
</dbReference>
<dbReference type="PROSITE" id="PS50902">
    <property type="entry name" value="FLAVODOXIN_LIKE"/>
    <property type="match status" value="1"/>
</dbReference>
<dbReference type="AlphaFoldDB" id="C5CF81"/>
<dbReference type="Proteomes" id="UP000002382">
    <property type="component" value="Chromosome"/>
</dbReference>
<dbReference type="RefSeq" id="WP_012745140.1">
    <property type="nucleotide sequence ID" value="NC_012785.1"/>
</dbReference>
<organism evidence="2 3">
    <name type="scientific">Kosmotoga olearia (strain ATCC BAA-1733 / DSM 21960 / TBF 19.5.1)</name>
    <dbReference type="NCBI Taxonomy" id="521045"/>
    <lineage>
        <taxon>Bacteria</taxon>
        <taxon>Thermotogati</taxon>
        <taxon>Thermotogota</taxon>
        <taxon>Thermotogae</taxon>
        <taxon>Kosmotogales</taxon>
        <taxon>Kosmotogaceae</taxon>
        <taxon>Kosmotoga</taxon>
    </lineage>
</organism>
<feature type="domain" description="Flavodoxin-like" evidence="1">
    <location>
        <begin position="3"/>
        <end position="159"/>
    </location>
</feature>
<name>C5CF81_KOSOT</name>
<dbReference type="EMBL" id="CP001634">
    <property type="protein sequence ID" value="ACR79358.1"/>
    <property type="molecule type" value="Genomic_DNA"/>
</dbReference>
<proteinExistence type="predicted"/>
<dbReference type="KEGG" id="kol:Kole_0641"/>
<dbReference type="GO" id="GO:0010181">
    <property type="term" value="F:FMN binding"/>
    <property type="evidence" value="ECO:0007669"/>
    <property type="project" value="InterPro"/>
</dbReference>
<dbReference type="SUPFAM" id="SSF52218">
    <property type="entry name" value="Flavoproteins"/>
    <property type="match status" value="1"/>
</dbReference>
<dbReference type="InterPro" id="IPR052200">
    <property type="entry name" value="Protoporphyrinogen_IX_DH"/>
</dbReference>
<dbReference type="InterPro" id="IPR029039">
    <property type="entry name" value="Flavoprotein-like_sf"/>
</dbReference>
<dbReference type="InterPro" id="IPR008254">
    <property type="entry name" value="Flavodoxin/NO_synth"/>
</dbReference>
<dbReference type="PANTHER" id="PTHR38030">
    <property type="entry name" value="PROTOPORPHYRINOGEN IX DEHYDROGENASE [MENAQUINONE]"/>
    <property type="match status" value="1"/>
</dbReference>
<dbReference type="eggNOG" id="COG4635">
    <property type="taxonomic scope" value="Bacteria"/>
</dbReference>
<evidence type="ECO:0000313" key="3">
    <source>
        <dbReference type="Proteomes" id="UP000002382"/>
    </source>
</evidence>
<dbReference type="OrthoDB" id="2146857at2"/>
<evidence type="ECO:0000259" key="1">
    <source>
        <dbReference type="PROSITE" id="PS50902"/>
    </source>
</evidence>
<dbReference type="GO" id="GO:0009055">
    <property type="term" value="F:electron transfer activity"/>
    <property type="evidence" value="ECO:0007669"/>
    <property type="project" value="InterPro"/>
</dbReference>
<reference evidence="2 3" key="1">
    <citation type="submission" date="2009-06" db="EMBL/GenBank/DDBJ databases">
        <title>Complete sequence of Thermotogales bacterium TBF 19.5.1.</title>
        <authorList>
            <consortium name="US DOE Joint Genome Institute"/>
            <person name="Lucas S."/>
            <person name="Copeland A."/>
            <person name="Lapidus A."/>
            <person name="Glavina del Rio T."/>
            <person name="Tice H."/>
            <person name="Bruce D."/>
            <person name="Goodwin L."/>
            <person name="Pitluck S."/>
            <person name="Chertkov O."/>
            <person name="Brettin T."/>
            <person name="Detter J.C."/>
            <person name="Han C."/>
            <person name="Schmutz J."/>
            <person name="Larimer F."/>
            <person name="Land M."/>
            <person name="Hauser L."/>
            <person name="Kyrpides N."/>
            <person name="Ovchinnikova G."/>
            <person name="Noll K."/>
        </authorList>
    </citation>
    <scope>NUCLEOTIDE SEQUENCE [LARGE SCALE GENOMIC DNA]</scope>
    <source>
        <strain evidence="3">ATCC BAA-1733 / DSM 21960 / TBF 19.5.1</strain>
    </source>
</reference>
<reference evidence="2 3" key="2">
    <citation type="journal article" date="2011" name="J. Bacteriol.">
        <title>Genome Sequence of Kosmotoga olearia Strain TBF 19.5.1, a Thermophilic Bacterium with a Wide Growth Temperature Range, Isolated from the Troll B Oil Platform in the North Sea.</title>
        <authorList>
            <person name="Swithers K.S."/>
            <person name="Dipippo J.L."/>
            <person name="Bruce D.C."/>
            <person name="Detter C."/>
            <person name="Tapia R."/>
            <person name="Han S."/>
            <person name="Goodwin L.A."/>
            <person name="Han J."/>
            <person name="Woyke T."/>
            <person name="Pitluck S."/>
            <person name="Pennacchio L."/>
            <person name="Nolan M."/>
            <person name="Mikhailova N."/>
            <person name="Land M.L."/>
            <person name="Nesbo C.L."/>
            <person name="Gogarten J.P."/>
            <person name="Noll K.M."/>
        </authorList>
    </citation>
    <scope>NUCLEOTIDE SEQUENCE [LARGE SCALE GENOMIC DNA]</scope>
    <source>
        <strain evidence="3">ATCC BAA-1733 / DSM 21960 / TBF 19.5.1</strain>
    </source>
</reference>
<dbReference type="HOGENOM" id="CLU_094839_2_0_0"/>
<keyword evidence="3" id="KW-1185">Reference proteome</keyword>
<accession>C5CF81</accession>
<dbReference type="Pfam" id="PF12724">
    <property type="entry name" value="Flavodoxin_5"/>
    <property type="match status" value="1"/>
</dbReference>
<dbReference type="GO" id="GO:0006783">
    <property type="term" value="P:heme biosynthetic process"/>
    <property type="evidence" value="ECO:0007669"/>
    <property type="project" value="TreeGrafter"/>
</dbReference>
<dbReference type="InterPro" id="IPR001226">
    <property type="entry name" value="Flavodoxin_CS"/>
</dbReference>
<gene>
    <name evidence="2" type="ordered locus">Kole_0641</name>
</gene>
<dbReference type="STRING" id="521045.Kole_0641"/>
<protein>
    <submittedName>
        <fullName evidence="2">Flavodoxin-like protein</fullName>
    </submittedName>
</protein>
<sequence>MKILILYSSKTGTTEKCARLLSKYLKSENSVVDLAKAGEVNPNEFDGIILGSCIRVGRIPGNVKKFVEKNLELLKKKRLGVFLCMGETQDRFEEYLSNNFSKDFLDSCVAKGYFGGEFNFDKMGFIVRKVIKKMSEGREYPSIKVENIRKFAEDFERGS</sequence>
<evidence type="ECO:0000313" key="2">
    <source>
        <dbReference type="EMBL" id="ACR79358.1"/>
    </source>
</evidence>
<dbReference type="PROSITE" id="PS00201">
    <property type="entry name" value="FLAVODOXIN"/>
    <property type="match status" value="1"/>
</dbReference>
<dbReference type="Gene3D" id="3.40.50.360">
    <property type="match status" value="1"/>
</dbReference>